<feature type="active site" description="Nucleophile" evidence="4">
    <location>
        <position position="154"/>
    </location>
</feature>
<dbReference type="PROSITE" id="PS00071">
    <property type="entry name" value="GAPDH"/>
    <property type="match status" value="1"/>
</dbReference>
<dbReference type="InterPro" id="IPR020831">
    <property type="entry name" value="GlycerAld/Erythrose_P_DH"/>
</dbReference>
<evidence type="ECO:0000313" key="11">
    <source>
        <dbReference type="EMBL" id="AKJ94843.1"/>
    </source>
</evidence>
<feature type="domain" description="Glyceraldehyde 3-phosphate dehydrogenase NAD(P) binding" evidence="10">
    <location>
        <begin position="3"/>
        <end position="154"/>
    </location>
</feature>
<dbReference type="PANTHER" id="PTHR42955:SF1">
    <property type="entry name" value="GLYCERALDEHYDE-3-PHOSPHATE DEHYDROGENASE"/>
    <property type="match status" value="1"/>
</dbReference>
<dbReference type="KEGG" id="tvr:TVD_05450"/>
<evidence type="ECO:0000256" key="3">
    <source>
        <dbReference type="ARBA" id="ARBA00023002"/>
    </source>
</evidence>
<reference evidence="11 12" key="1">
    <citation type="submission" date="2015-04" db="EMBL/GenBank/DDBJ databases">
        <title>Complete Sequence for the Genome of the Thioalkalivibrio versutus D301.</title>
        <authorList>
            <person name="Mu T."/>
            <person name="Zhou J."/>
            <person name="Xu X."/>
        </authorList>
    </citation>
    <scope>NUCLEOTIDE SEQUENCE [LARGE SCALE GENOMIC DNA]</scope>
    <source>
        <strain evidence="11 12">D301</strain>
    </source>
</reference>
<feature type="binding site" evidence="6">
    <location>
        <begin position="12"/>
        <end position="13"/>
    </location>
    <ligand>
        <name>NAD(+)</name>
        <dbReference type="ChEBI" id="CHEBI:57540"/>
    </ligand>
</feature>
<dbReference type="InterPro" id="IPR020828">
    <property type="entry name" value="GlycerAld_3-P_DH_NAD(P)-bd"/>
</dbReference>
<dbReference type="RefSeq" id="WP_047251014.1">
    <property type="nucleotide sequence ID" value="NZ_CP011367.1"/>
</dbReference>
<dbReference type="AlphaFoldDB" id="A0A0G3G0U9"/>
<evidence type="ECO:0000256" key="8">
    <source>
        <dbReference type="RuleBase" id="RU000397"/>
    </source>
</evidence>
<name>A0A0G3G0U9_9GAMM</name>
<feature type="binding site" evidence="5">
    <location>
        <position position="235"/>
    </location>
    <ligand>
        <name>D-glyceraldehyde 3-phosphate</name>
        <dbReference type="ChEBI" id="CHEBI:59776"/>
    </ligand>
</feature>
<evidence type="ECO:0000256" key="9">
    <source>
        <dbReference type="RuleBase" id="RU361160"/>
    </source>
</evidence>
<feature type="binding site" evidence="5">
    <location>
        <begin position="212"/>
        <end position="213"/>
    </location>
    <ligand>
        <name>D-glyceraldehyde 3-phosphate</name>
        <dbReference type="ChEBI" id="CHEBI:59776"/>
    </ligand>
</feature>
<gene>
    <name evidence="11" type="ORF">TVD_05450</name>
</gene>
<dbReference type="OrthoDB" id="9803304at2"/>
<evidence type="ECO:0000256" key="4">
    <source>
        <dbReference type="PIRSR" id="PIRSR000149-1"/>
    </source>
</evidence>
<dbReference type="InterPro" id="IPR036291">
    <property type="entry name" value="NAD(P)-bd_dom_sf"/>
</dbReference>
<dbReference type="PANTHER" id="PTHR42955">
    <property type="entry name" value="GLYCERALDEHYDE-3-PHOSPHATE DEHYDROGENASE"/>
    <property type="match status" value="1"/>
</dbReference>
<keyword evidence="12" id="KW-1185">Reference proteome</keyword>
<dbReference type="SUPFAM" id="SSF55347">
    <property type="entry name" value="Glyceraldehyde-3-phosphate dehydrogenase-like, C-terminal domain"/>
    <property type="match status" value="1"/>
</dbReference>
<proteinExistence type="inferred from homology"/>
<feature type="binding site" evidence="6">
    <location>
        <position position="317"/>
    </location>
    <ligand>
        <name>NAD(+)</name>
        <dbReference type="ChEBI" id="CHEBI:57540"/>
    </ligand>
</feature>
<dbReference type="GO" id="GO:0016620">
    <property type="term" value="F:oxidoreductase activity, acting on the aldehyde or oxo group of donors, NAD or NADP as acceptor"/>
    <property type="evidence" value="ECO:0007669"/>
    <property type="project" value="InterPro"/>
</dbReference>
<dbReference type="CDD" id="cd05214">
    <property type="entry name" value="GAPDH_I_N"/>
    <property type="match status" value="1"/>
</dbReference>
<comment type="subunit">
    <text evidence="2">Homotetramer.</text>
</comment>
<dbReference type="Gene3D" id="3.40.50.720">
    <property type="entry name" value="NAD(P)-binding Rossmann-like Domain"/>
    <property type="match status" value="1"/>
</dbReference>
<evidence type="ECO:0000256" key="7">
    <source>
        <dbReference type="PIRSR" id="PIRSR000149-4"/>
    </source>
</evidence>
<dbReference type="SMART" id="SM00846">
    <property type="entry name" value="Gp_dh_N"/>
    <property type="match status" value="1"/>
</dbReference>
<sequence>MAVRVGINGMGRIGRLALRAAWDRDDIEIVHLNEVAADGTVTGHLLEFDSVHGRWGREPEAQADRIRIDGRELRHTSLAEPAQVPWSESDVDIVIDATGAFRTMDTLEPHFTRGAKRVVVAAPVKDERALNVVMGVNDAAYDPAKHHVVTAASCTTNCLAPLVKVLHPALSIRHGTILTVHDMTATQSPVDLPRDNLRRARAAGLNLIPTTTGSAKAIGDIFPELNGRLSGHAVRVPLMNASLTDFTFEAARETTADEVNGLLRKAANGDLNGILGYEERPLVSSDFRTDPRSSIVDAQSTMVVDGTQVKVLAWYDNEWGYANRLVELVARVAKLGV</sequence>
<feature type="binding site" evidence="5">
    <location>
        <begin position="153"/>
        <end position="155"/>
    </location>
    <ligand>
        <name>D-glyceraldehyde 3-phosphate</name>
        <dbReference type="ChEBI" id="CHEBI:59776"/>
    </ligand>
</feature>
<dbReference type="InterPro" id="IPR020830">
    <property type="entry name" value="GlycerAld_3-P_DH_AS"/>
</dbReference>
<dbReference type="SUPFAM" id="SSF51735">
    <property type="entry name" value="NAD(P)-binding Rossmann-fold domains"/>
    <property type="match status" value="1"/>
</dbReference>
<organism evidence="11 12">
    <name type="scientific">Thioalkalivibrio versutus</name>
    <dbReference type="NCBI Taxonomy" id="106634"/>
    <lineage>
        <taxon>Bacteria</taxon>
        <taxon>Pseudomonadati</taxon>
        <taxon>Pseudomonadota</taxon>
        <taxon>Gammaproteobacteria</taxon>
        <taxon>Chromatiales</taxon>
        <taxon>Ectothiorhodospiraceae</taxon>
        <taxon>Thioalkalivibrio</taxon>
    </lineage>
</organism>
<protein>
    <recommendedName>
        <fullName evidence="9">Glyceraldehyde-3-phosphate dehydrogenase</fullName>
        <ecNumber evidence="9">1.2.1.-</ecNumber>
    </recommendedName>
</protein>
<dbReference type="Pfam" id="PF02800">
    <property type="entry name" value="Gp_dh_C"/>
    <property type="match status" value="1"/>
</dbReference>
<dbReference type="PATRIC" id="fig|106634.4.peg.1114"/>
<dbReference type="Gene3D" id="3.30.360.10">
    <property type="entry name" value="Dihydrodipicolinate Reductase, domain 2"/>
    <property type="match status" value="1"/>
</dbReference>
<dbReference type="InterPro" id="IPR006424">
    <property type="entry name" value="Glyceraldehyde-3-P_DH_1"/>
</dbReference>
<dbReference type="EC" id="1.2.1.-" evidence="9"/>
<dbReference type="NCBIfam" id="NF033735">
    <property type="entry name" value="G3PDH_Arsen"/>
    <property type="match status" value="1"/>
</dbReference>
<evidence type="ECO:0000256" key="1">
    <source>
        <dbReference type="ARBA" id="ARBA00007406"/>
    </source>
</evidence>
<dbReference type="PIRSF" id="PIRSF000149">
    <property type="entry name" value="GAP_DH"/>
    <property type="match status" value="1"/>
</dbReference>
<accession>A0A0G3G0U9</accession>
<dbReference type="PRINTS" id="PR00078">
    <property type="entry name" value="G3PDHDRGNASE"/>
</dbReference>
<evidence type="ECO:0000259" key="10">
    <source>
        <dbReference type="SMART" id="SM00846"/>
    </source>
</evidence>
<keyword evidence="3 9" id="KW-0560">Oxidoreductase</keyword>
<evidence type="ECO:0000256" key="6">
    <source>
        <dbReference type="PIRSR" id="PIRSR000149-3"/>
    </source>
</evidence>
<feature type="site" description="Activates thiol group during catalysis" evidence="7">
    <location>
        <position position="181"/>
    </location>
</feature>
<keyword evidence="6" id="KW-0547">Nucleotide-binding</keyword>
<evidence type="ECO:0000256" key="5">
    <source>
        <dbReference type="PIRSR" id="PIRSR000149-2"/>
    </source>
</evidence>
<dbReference type="InterPro" id="IPR054835">
    <property type="entry name" value="G3PDH_Arsen"/>
</dbReference>
<evidence type="ECO:0000256" key="2">
    <source>
        <dbReference type="ARBA" id="ARBA00011881"/>
    </source>
</evidence>
<dbReference type="NCBIfam" id="TIGR01534">
    <property type="entry name" value="GAPDH-I"/>
    <property type="match status" value="1"/>
</dbReference>
<evidence type="ECO:0000313" key="12">
    <source>
        <dbReference type="Proteomes" id="UP000064201"/>
    </source>
</evidence>
<dbReference type="GO" id="GO:0051287">
    <property type="term" value="F:NAD binding"/>
    <property type="evidence" value="ECO:0007669"/>
    <property type="project" value="InterPro"/>
</dbReference>
<dbReference type="EMBL" id="CP011367">
    <property type="protein sequence ID" value="AKJ94843.1"/>
    <property type="molecule type" value="Genomic_DNA"/>
</dbReference>
<dbReference type="Proteomes" id="UP000064201">
    <property type="component" value="Chromosome"/>
</dbReference>
<dbReference type="InterPro" id="IPR052978">
    <property type="entry name" value="GAP_dehydrogenase"/>
</dbReference>
<dbReference type="STRING" id="106634.TVD_05450"/>
<dbReference type="FunFam" id="3.40.50.720:FF:000001">
    <property type="entry name" value="Glyceraldehyde-3-phosphate dehydrogenase"/>
    <property type="match status" value="1"/>
</dbReference>
<dbReference type="FunFam" id="3.30.360.10:FF:000002">
    <property type="entry name" value="Glyceraldehyde-3-phosphate dehydrogenase"/>
    <property type="match status" value="1"/>
</dbReference>
<dbReference type="InterPro" id="IPR020829">
    <property type="entry name" value="GlycerAld_3-P_DH_cat"/>
</dbReference>
<dbReference type="GO" id="GO:0050661">
    <property type="term" value="F:NADP binding"/>
    <property type="evidence" value="ECO:0007669"/>
    <property type="project" value="InterPro"/>
</dbReference>
<dbReference type="CDD" id="cd18126">
    <property type="entry name" value="GAPDH_I_C"/>
    <property type="match status" value="1"/>
</dbReference>
<dbReference type="GO" id="GO:0006006">
    <property type="term" value="P:glucose metabolic process"/>
    <property type="evidence" value="ECO:0007669"/>
    <property type="project" value="InterPro"/>
</dbReference>
<dbReference type="Pfam" id="PF00044">
    <property type="entry name" value="Gp_dh_N"/>
    <property type="match status" value="1"/>
</dbReference>
<keyword evidence="6" id="KW-0520">NAD</keyword>
<feature type="binding site" evidence="5">
    <location>
        <position position="184"/>
    </location>
    <ligand>
        <name>D-glyceraldehyde 3-phosphate</name>
        <dbReference type="ChEBI" id="CHEBI:59776"/>
    </ligand>
</feature>
<comment type="similarity">
    <text evidence="1 8">Belongs to the glyceraldehyde-3-phosphate dehydrogenase family.</text>
</comment>